<dbReference type="AlphaFoldDB" id="A0A172YHX6"/>
<evidence type="ECO:0000313" key="5">
    <source>
        <dbReference type="EMBL" id="ANF58793.1"/>
    </source>
</evidence>
<dbReference type="InterPro" id="IPR004045">
    <property type="entry name" value="Glutathione_S-Trfase_N"/>
</dbReference>
<dbReference type="SFLD" id="SFLDG00358">
    <property type="entry name" value="Main_(cytGST)"/>
    <property type="match status" value="1"/>
</dbReference>
<dbReference type="Proteomes" id="UP000077875">
    <property type="component" value="Chromosome"/>
</dbReference>
<dbReference type="SUPFAM" id="SSF52833">
    <property type="entry name" value="Thioredoxin-like"/>
    <property type="match status" value="1"/>
</dbReference>
<dbReference type="InterPro" id="IPR010987">
    <property type="entry name" value="Glutathione-S-Trfase_C-like"/>
</dbReference>
<dbReference type="PROSITE" id="PS50405">
    <property type="entry name" value="GST_CTER"/>
    <property type="match status" value="1"/>
</dbReference>
<name>A0A172YHX6_9GAMM</name>
<dbReference type="STRING" id="376489.A5892_16075"/>
<evidence type="ECO:0000259" key="3">
    <source>
        <dbReference type="PROSITE" id="PS50404"/>
    </source>
</evidence>
<dbReference type="RefSeq" id="WP_064123648.1">
    <property type="nucleotide sequence ID" value="NZ_CP015243.1"/>
</dbReference>
<proteinExistence type="inferred from homology"/>
<feature type="domain" description="GST C-terminal" evidence="4">
    <location>
        <begin position="87"/>
        <end position="208"/>
    </location>
</feature>
<dbReference type="KEGG" id="haa:A5892_16075"/>
<dbReference type="CDD" id="cd03047">
    <property type="entry name" value="GST_N_2"/>
    <property type="match status" value="1"/>
</dbReference>
<dbReference type="GO" id="GO:0016740">
    <property type="term" value="F:transferase activity"/>
    <property type="evidence" value="ECO:0007669"/>
    <property type="project" value="UniProtKB-KW"/>
</dbReference>
<dbReference type="Gene3D" id="1.20.1050.10">
    <property type="match status" value="1"/>
</dbReference>
<evidence type="ECO:0000256" key="2">
    <source>
        <dbReference type="ARBA" id="ARBA00022679"/>
    </source>
</evidence>
<accession>A0A172YHX6</accession>
<dbReference type="SFLD" id="SFLDG01150">
    <property type="entry name" value="Main.1:_Beta-like"/>
    <property type="match status" value="1"/>
</dbReference>
<evidence type="ECO:0000313" key="6">
    <source>
        <dbReference type="Proteomes" id="UP000077875"/>
    </source>
</evidence>
<evidence type="ECO:0000259" key="4">
    <source>
        <dbReference type="PROSITE" id="PS50405"/>
    </source>
</evidence>
<feature type="domain" description="GST N-terminal" evidence="3">
    <location>
        <begin position="1"/>
        <end position="81"/>
    </location>
</feature>
<dbReference type="PANTHER" id="PTHR44051:SF19">
    <property type="entry name" value="DISULFIDE-BOND OXIDOREDUCTASE YFCG"/>
    <property type="match status" value="1"/>
</dbReference>
<dbReference type="InterPro" id="IPR036249">
    <property type="entry name" value="Thioredoxin-like_sf"/>
</dbReference>
<keyword evidence="2 5" id="KW-0808">Transferase</keyword>
<organism evidence="5 6">
    <name type="scientific">Halotalea alkalilenta</name>
    <dbReference type="NCBI Taxonomy" id="376489"/>
    <lineage>
        <taxon>Bacteria</taxon>
        <taxon>Pseudomonadati</taxon>
        <taxon>Pseudomonadota</taxon>
        <taxon>Gammaproteobacteria</taxon>
        <taxon>Oceanospirillales</taxon>
        <taxon>Halomonadaceae</taxon>
        <taxon>Halotalea</taxon>
    </lineage>
</organism>
<dbReference type="SUPFAM" id="SSF47616">
    <property type="entry name" value="GST C-terminal domain-like"/>
    <property type="match status" value="1"/>
</dbReference>
<reference evidence="5 6" key="1">
    <citation type="submission" date="2016-04" db="EMBL/GenBank/DDBJ databases">
        <title>Complete Genome Sequence of Halotalea alkalilenta IHB B 13600.</title>
        <authorList>
            <person name="Swarnkar M.K."/>
            <person name="Sharma A."/>
            <person name="Kaushal K."/>
            <person name="Soni R."/>
            <person name="Rana S."/>
            <person name="Singh A.K."/>
            <person name="Gulati A."/>
        </authorList>
    </citation>
    <scope>NUCLEOTIDE SEQUENCE [LARGE SCALE GENOMIC DNA]</scope>
    <source>
        <strain evidence="5 6">IHB B 13600</strain>
    </source>
</reference>
<dbReference type="InterPro" id="IPR036282">
    <property type="entry name" value="Glutathione-S-Trfase_C_sf"/>
</dbReference>
<protein>
    <submittedName>
        <fullName evidence="5">Glutathione S-transferase</fullName>
    </submittedName>
</protein>
<dbReference type="FunFam" id="3.40.30.10:FF:000039">
    <property type="entry name" value="Glutathione S-transferase domain"/>
    <property type="match status" value="1"/>
</dbReference>
<dbReference type="PROSITE" id="PS50404">
    <property type="entry name" value="GST_NTER"/>
    <property type="match status" value="1"/>
</dbReference>
<keyword evidence="6" id="KW-1185">Reference proteome</keyword>
<evidence type="ECO:0000256" key="1">
    <source>
        <dbReference type="ARBA" id="ARBA00007409"/>
    </source>
</evidence>
<dbReference type="InterPro" id="IPR040079">
    <property type="entry name" value="Glutathione_S-Trfase"/>
</dbReference>
<dbReference type="Gene3D" id="3.40.30.10">
    <property type="entry name" value="Glutaredoxin"/>
    <property type="match status" value="1"/>
</dbReference>
<dbReference type="EMBL" id="CP015243">
    <property type="protein sequence ID" value="ANF58793.1"/>
    <property type="molecule type" value="Genomic_DNA"/>
</dbReference>
<sequence>MLRIWGRANSSNVKKVLWCAEELGLRFERIDAGGAFGLVDGEEFRKMNPNGLVPCIEDDGFVLWESNAIIRYLLARHGDDSTLLPATLEGRASAERWMDWCSFSLSAPFAVLVKHLVRSPPERRDAQAVVPAAASFEASMRIADAELAQSAWFSGESFGIGDIPLGVLVYSWYALPGLERPSLPALEDWQRRLAERPAFLHWVAVPLS</sequence>
<dbReference type="SFLD" id="SFLDS00019">
    <property type="entry name" value="Glutathione_Transferase_(cytos"/>
    <property type="match status" value="1"/>
</dbReference>
<dbReference type="Pfam" id="PF13409">
    <property type="entry name" value="GST_N_2"/>
    <property type="match status" value="1"/>
</dbReference>
<comment type="similarity">
    <text evidence="1">Belongs to the GST superfamily.</text>
</comment>
<gene>
    <name evidence="5" type="ORF">A5892_16075</name>
</gene>
<dbReference type="PANTHER" id="PTHR44051">
    <property type="entry name" value="GLUTATHIONE S-TRANSFERASE-RELATED"/>
    <property type="match status" value="1"/>
</dbReference>